<dbReference type="Proteomes" id="UP000289738">
    <property type="component" value="Chromosome A06"/>
</dbReference>
<comment type="caution">
    <text evidence="1">The sequence shown here is derived from an EMBL/GenBank/DDBJ whole genome shotgun (WGS) entry which is preliminary data.</text>
</comment>
<sequence>MIELYVEFEQHTWMDTVSEEVNVDELGDIDWEEDNNDSEEEFEANYEVDDKSNDEDLVEYLAVQNEAHAIVSEGNVAAEDDKFSVRMKFGYRESVISAIKSYTISREVGYTVYESDPQTFYAKFKAILGWNMSTTIITKGLKSGVRHILNGATRGGCWHLTGIIIGDMMTNLVECIDSVLKGACNLLVTTMIRPIFYRLNELLTQKSVEAHERVRNGFTYSEFGTKRVESFRRTGNIVVNQFDRRNEIFEFREIQDDSIYTVNLAQRHCDCGHFQVERLPYRHVLVCCAN</sequence>
<keyword evidence="2" id="KW-1185">Reference proteome</keyword>
<protein>
    <recommendedName>
        <fullName evidence="3">SWIM-type domain-containing protein</fullName>
    </recommendedName>
</protein>
<evidence type="ECO:0000313" key="2">
    <source>
        <dbReference type="Proteomes" id="UP000289738"/>
    </source>
</evidence>
<name>A0A445CRZ5_ARAHY</name>
<organism evidence="1 2">
    <name type="scientific">Arachis hypogaea</name>
    <name type="common">Peanut</name>
    <dbReference type="NCBI Taxonomy" id="3818"/>
    <lineage>
        <taxon>Eukaryota</taxon>
        <taxon>Viridiplantae</taxon>
        <taxon>Streptophyta</taxon>
        <taxon>Embryophyta</taxon>
        <taxon>Tracheophyta</taxon>
        <taxon>Spermatophyta</taxon>
        <taxon>Magnoliopsida</taxon>
        <taxon>eudicotyledons</taxon>
        <taxon>Gunneridae</taxon>
        <taxon>Pentapetalae</taxon>
        <taxon>rosids</taxon>
        <taxon>fabids</taxon>
        <taxon>Fabales</taxon>
        <taxon>Fabaceae</taxon>
        <taxon>Papilionoideae</taxon>
        <taxon>50 kb inversion clade</taxon>
        <taxon>dalbergioids sensu lato</taxon>
        <taxon>Dalbergieae</taxon>
        <taxon>Pterocarpus clade</taxon>
        <taxon>Arachis</taxon>
    </lineage>
</organism>
<dbReference type="EMBL" id="SDMP01000006">
    <property type="protein sequence ID" value="RYR53643.1"/>
    <property type="molecule type" value="Genomic_DNA"/>
</dbReference>
<dbReference type="AlphaFoldDB" id="A0A445CRZ5"/>
<reference evidence="1 2" key="1">
    <citation type="submission" date="2019-01" db="EMBL/GenBank/DDBJ databases">
        <title>Sequencing of cultivated peanut Arachis hypogaea provides insights into genome evolution and oil improvement.</title>
        <authorList>
            <person name="Chen X."/>
        </authorList>
    </citation>
    <scope>NUCLEOTIDE SEQUENCE [LARGE SCALE GENOMIC DNA]</scope>
    <source>
        <strain evidence="2">cv. Fuhuasheng</strain>
        <tissue evidence="1">Leaves</tissue>
    </source>
</reference>
<gene>
    <name evidence="1" type="ORF">Ahy_A06g028841</name>
</gene>
<accession>A0A445CRZ5</accession>
<evidence type="ECO:0000313" key="1">
    <source>
        <dbReference type="EMBL" id="RYR53643.1"/>
    </source>
</evidence>
<proteinExistence type="predicted"/>
<evidence type="ECO:0008006" key="3">
    <source>
        <dbReference type="Google" id="ProtNLM"/>
    </source>
</evidence>